<accession>A0A0C9UEH4</accession>
<keyword evidence="2" id="KW-0732">Signal</keyword>
<protein>
    <submittedName>
        <fullName evidence="3">Uncharacterized protein</fullName>
    </submittedName>
</protein>
<gene>
    <name evidence="3" type="ORF">M422DRAFT_784927</name>
</gene>
<proteinExistence type="predicted"/>
<evidence type="ECO:0000313" key="4">
    <source>
        <dbReference type="Proteomes" id="UP000054279"/>
    </source>
</evidence>
<dbReference type="AlphaFoldDB" id="A0A0C9UEH4"/>
<organism evidence="3 4">
    <name type="scientific">Sphaerobolus stellatus (strain SS14)</name>
    <dbReference type="NCBI Taxonomy" id="990650"/>
    <lineage>
        <taxon>Eukaryota</taxon>
        <taxon>Fungi</taxon>
        <taxon>Dikarya</taxon>
        <taxon>Basidiomycota</taxon>
        <taxon>Agaricomycotina</taxon>
        <taxon>Agaricomycetes</taxon>
        <taxon>Phallomycetidae</taxon>
        <taxon>Geastrales</taxon>
        <taxon>Sphaerobolaceae</taxon>
        <taxon>Sphaerobolus</taxon>
    </lineage>
</organism>
<keyword evidence="4" id="KW-1185">Reference proteome</keyword>
<feature type="compositionally biased region" description="Polar residues" evidence="1">
    <location>
        <begin position="36"/>
        <end position="52"/>
    </location>
</feature>
<evidence type="ECO:0000313" key="3">
    <source>
        <dbReference type="EMBL" id="KIJ27387.1"/>
    </source>
</evidence>
<dbReference type="HOGENOM" id="CLU_746329_0_0_1"/>
<evidence type="ECO:0000256" key="2">
    <source>
        <dbReference type="SAM" id="SignalP"/>
    </source>
</evidence>
<feature type="compositionally biased region" description="Basic and acidic residues" evidence="1">
    <location>
        <begin position="79"/>
        <end position="90"/>
    </location>
</feature>
<feature type="region of interest" description="Disordered" evidence="1">
    <location>
        <begin position="289"/>
        <end position="371"/>
    </location>
</feature>
<name>A0A0C9UEH4_SPHS4</name>
<evidence type="ECO:0000256" key="1">
    <source>
        <dbReference type="SAM" id="MobiDB-lite"/>
    </source>
</evidence>
<sequence>MVFLQLSLFLTSSVDYTLTSSSYVTISPSGDPHGSTAESPGSTVSAKSSNSVPILPKRPENALRPREVRPQRPLLRGPTTRDRRQFGLGEGKIKEEDKLLKIPSLLKLDLRRETQPQPQPGQHDVPQPPPSQPGPSEPPGLPHPHYPQPQPQGPLHSILDRQGYPSTGTGPFHRINYQALGGPGAPAATVTLEGGSSSDGGQPIQWHAPAKAPMGTIDNDPELTDQPEGSNSSGRTHSDTGNEESNLLERVLTPDPRPSPTLLRHPIAMGMVPDHLNLAPIPLGSKGGPGHLQVVTSPNTGRVFTQGDSPRMPFRQGGELVPNPDGKKQKDRKGKGKKKWGKIKIPNWMKKPFGKNRDDEGPGAAGTSTTV</sequence>
<feature type="region of interest" description="Disordered" evidence="1">
    <location>
        <begin position="114"/>
        <end position="265"/>
    </location>
</feature>
<reference evidence="3 4" key="1">
    <citation type="submission" date="2014-06" db="EMBL/GenBank/DDBJ databases">
        <title>Evolutionary Origins and Diversification of the Mycorrhizal Mutualists.</title>
        <authorList>
            <consortium name="DOE Joint Genome Institute"/>
            <consortium name="Mycorrhizal Genomics Consortium"/>
            <person name="Kohler A."/>
            <person name="Kuo A."/>
            <person name="Nagy L.G."/>
            <person name="Floudas D."/>
            <person name="Copeland A."/>
            <person name="Barry K.W."/>
            <person name="Cichocki N."/>
            <person name="Veneault-Fourrey C."/>
            <person name="LaButti K."/>
            <person name="Lindquist E.A."/>
            <person name="Lipzen A."/>
            <person name="Lundell T."/>
            <person name="Morin E."/>
            <person name="Murat C."/>
            <person name="Riley R."/>
            <person name="Ohm R."/>
            <person name="Sun H."/>
            <person name="Tunlid A."/>
            <person name="Henrissat B."/>
            <person name="Grigoriev I.V."/>
            <person name="Hibbett D.S."/>
            <person name="Martin F."/>
        </authorList>
    </citation>
    <scope>NUCLEOTIDE SEQUENCE [LARGE SCALE GENOMIC DNA]</scope>
    <source>
        <strain evidence="3 4">SS14</strain>
    </source>
</reference>
<feature type="compositionally biased region" description="Basic and acidic residues" evidence="1">
    <location>
        <begin position="57"/>
        <end position="70"/>
    </location>
</feature>
<feature type="signal peptide" evidence="2">
    <location>
        <begin position="1"/>
        <end position="19"/>
    </location>
</feature>
<dbReference type="Proteomes" id="UP000054279">
    <property type="component" value="Unassembled WGS sequence"/>
</dbReference>
<feature type="compositionally biased region" description="Pro residues" evidence="1">
    <location>
        <begin position="126"/>
        <end position="152"/>
    </location>
</feature>
<feature type="compositionally biased region" description="Polar residues" evidence="1">
    <location>
        <begin position="294"/>
        <end position="308"/>
    </location>
</feature>
<feature type="region of interest" description="Disordered" evidence="1">
    <location>
        <begin position="27"/>
        <end position="90"/>
    </location>
</feature>
<feature type="compositionally biased region" description="Basic residues" evidence="1">
    <location>
        <begin position="329"/>
        <end position="342"/>
    </location>
</feature>
<feature type="chain" id="PRO_5002204762" evidence="2">
    <location>
        <begin position="20"/>
        <end position="371"/>
    </location>
</feature>
<dbReference type="EMBL" id="KN837337">
    <property type="protein sequence ID" value="KIJ27387.1"/>
    <property type="molecule type" value="Genomic_DNA"/>
</dbReference>